<dbReference type="eggNOG" id="ENOG50338GD">
    <property type="taxonomic scope" value="Bacteria"/>
</dbReference>
<keyword evidence="1" id="KW-0472">Membrane</keyword>
<dbReference type="AlphaFoldDB" id="A4J1N3"/>
<dbReference type="STRING" id="349161.Dred_0440"/>
<reference evidence="2 3" key="1">
    <citation type="submission" date="2007-03" db="EMBL/GenBank/DDBJ databases">
        <title>Complete sequence of Desulfotomaculum reducens MI-1.</title>
        <authorList>
            <consortium name="US DOE Joint Genome Institute"/>
            <person name="Copeland A."/>
            <person name="Lucas S."/>
            <person name="Lapidus A."/>
            <person name="Barry K."/>
            <person name="Detter J.C."/>
            <person name="Glavina del Rio T."/>
            <person name="Hammon N."/>
            <person name="Israni S."/>
            <person name="Dalin E."/>
            <person name="Tice H."/>
            <person name="Pitluck S."/>
            <person name="Sims D."/>
            <person name="Brettin T."/>
            <person name="Bruce D."/>
            <person name="Han C."/>
            <person name="Tapia R."/>
            <person name="Schmutz J."/>
            <person name="Larimer F."/>
            <person name="Land M."/>
            <person name="Hauser L."/>
            <person name="Kyrpides N."/>
            <person name="Kim E."/>
            <person name="Tebo B.M."/>
            <person name="Richardson P."/>
        </authorList>
    </citation>
    <scope>NUCLEOTIDE SEQUENCE [LARGE SCALE GENOMIC DNA]</scope>
    <source>
        <strain evidence="2 3">MI-1</strain>
    </source>
</reference>
<sequence length="155" mass="17956">MYMIENSILGFFAVSGFALVISLLVAAGLYLLFSYGLYRLAERTRVDHSWLAFIPYVQYYPLGKILREIRICGFVIPHMEWVLLAAPLVYSLLALIPFINVIASIAYFIFYAIVTYSLFNKYSRYALVMTIVSFILPFFFPIFVFTIRNNTLIKK</sequence>
<feature type="transmembrane region" description="Helical" evidence="1">
    <location>
        <begin position="125"/>
        <end position="147"/>
    </location>
</feature>
<gene>
    <name evidence="2" type="ordered locus">Dred_0440</name>
</gene>
<keyword evidence="3" id="KW-1185">Reference proteome</keyword>
<organism evidence="2 3">
    <name type="scientific">Desulforamulus reducens (strain ATCC BAA-1160 / DSM 100696 / MI-1)</name>
    <name type="common">Desulfotomaculum reducens</name>
    <dbReference type="NCBI Taxonomy" id="349161"/>
    <lineage>
        <taxon>Bacteria</taxon>
        <taxon>Bacillati</taxon>
        <taxon>Bacillota</taxon>
        <taxon>Clostridia</taxon>
        <taxon>Eubacteriales</taxon>
        <taxon>Peptococcaceae</taxon>
        <taxon>Desulforamulus</taxon>
    </lineage>
</organism>
<dbReference type="EMBL" id="CP000612">
    <property type="protein sequence ID" value="ABO48986.1"/>
    <property type="molecule type" value="Genomic_DNA"/>
</dbReference>
<evidence type="ECO:0000256" key="1">
    <source>
        <dbReference type="SAM" id="Phobius"/>
    </source>
</evidence>
<keyword evidence="1" id="KW-1133">Transmembrane helix</keyword>
<name>A4J1N3_DESRM</name>
<dbReference type="KEGG" id="drm:Dred_0440"/>
<evidence type="ECO:0000313" key="2">
    <source>
        <dbReference type="EMBL" id="ABO48986.1"/>
    </source>
</evidence>
<accession>A4J1N3</accession>
<protein>
    <submittedName>
        <fullName evidence="2">Uncharacterized protein</fullName>
    </submittedName>
</protein>
<feature type="transmembrane region" description="Helical" evidence="1">
    <location>
        <begin position="12"/>
        <end position="33"/>
    </location>
</feature>
<keyword evidence="1" id="KW-0812">Transmembrane</keyword>
<evidence type="ECO:0000313" key="3">
    <source>
        <dbReference type="Proteomes" id="UP000001556"/>
    </source>
</evidence>
<dbReference type="HOGENOM" id="CLU_132567_0_0_9"/>
<proteinExistence type="predicted"/>
<feature type="transmembrane region" description="Helical" evidence="1">
    <location>
        <begin position="88"/>
        <end position="113"/>
    </location>
</feature>
<dbReference type="Proteomes" id="UP000001556">
    <property type="component" value="Chromosome"/>
</dbReference>